<keyword evidence="2" id="KW-1185">Reference proteome</keyword>
<evidence type="ECO:0000313" key="1">
    <source>
        <dbReference type="EMBL" id="GCE02724.1"/>
    </source>
</evidence>
<protein>
    <submittedName>
        <fullName evidence="1">Uncharacterized protein</fullName>
    </submittedName>
</protein>
<proteinExistence type="predicted"/>
<dbReference type="AlphaFoldDB" id="A0A401Z7A6"/>
<gene>
    <name evidence="1" type="ORF">KDAU_00530</name>
</gene>
<organism evidence="1 2">
    <name type="scientific">Dictyobacter aurantiacus</name>
    <dbReference type="NCBI Taxonomy" id="1936993"/>
    <lineage>
        <taxon>Bacteria</taxon>
        <taxon>Bacillati</taxon>
        <taxon>Chloroflexota</taxon>
        <taxon>Ktedonobacteria</taxon>
        <taxon>Ktedonobacterales</taxon>
        <taxon>Dictyobacteraceae</taxon>
        <taxon>Dictyobacter</taxon>
    </lineage>
</organism>
<comment type="caution">
    <text evidence="1">The sequence shown here is derived from an EMBL/GenBank/DDBJ whole genome shotgun (WGS) entry which is preliminary data.</text>
</comment>
<dbReference type="EMBL" id="BIFQ01000001">
    <property type="protein sequence ID" value="GCE02724.1"/>
    <property type="molecule type" value="Genomic_DNA"/>
</dbReference>
<reference evidence="2" key="1">
    <citation type="submission" date="2018-12" db="EMBL/GenBank/DDBJ databases">
        <title>Tengunoibacter tsumagoiensis gen. nov., sp. nov., Dictyobacter kobayashii sp. nov., D. alpinus sp. nov., and D. joshuensis sp. nov. and description of Dictyobacteraceae fam. nov. within the order Ktedonobacterales isolated from Tengu-no-mugimeshi.</title>
        <authorList>
            <person name="Wang C.M."/>
            <person name="Zheng Y."/>
            <person name="Sakai Y."/>
            <person name="Toyoda A."/>
            <person name="Minakuchi Y."/>
            <person name="Abe K."/>
            <person name="Yokota A."/>
            <person name="Yabe S."/>
        </authorList>
    </citation>
    <scope>NUCLEOTIDE SEQUENCE [LARGE SCALE GENOMIC DNA]</scope>
    <source>
        <strain evidence="2">S-27</strain>
    </source>
</reference>
<sequence length="51" mass="5593">MPTYLKEVLEQERSRLEGCIRGAQSANIKLFAGCALFWANNGANVPIVAIK</sequence>
<name>A0A401Z7A6_9CHLR</name>
<dbReference type="Proteomes" id="UP000287224">
    <property type="component" value="Unassembled WGS sequence"/>
</dbReference>
<accession>A0A401Z7A6</accession>
<evidence type="ECO:0000313" key="2">
    <source>
        <dbReference type="Proteomes" id="UP000287224"/>
    </source>
</evidence>